<dbReference type="GO" id="GO:0045087">
    <property type="term" value="P:innate immune response"/>
    <property type="evidence" value="ECO:0007669"/>
    <property type="project" value="InterPro"/>
</dbReference>
<evidence type="ECO:0000256" key="2">
    <source>
        <dbReference type="SAM" id="SignalP"/>
    </source>
</evidence>
<feature type="signal peptide" evidence="2">
    <location>
        <begin position="1"/>
        <end position="25"/>
    </location>
</feature>
<comment type="caution">
    <text evidence="3">The sequence shown here is derived from an EMBL/GenBank/DDBJ whole genome shotgun (WGS) entry which is preliminary data.</text>
</comment>
<dbReference type="GO" id="GO:0050793">
    <property type="term" value="P:regulation of developmental process"/>
    <property type="evidence" value="ECO:0007669"/>
    <property type="project" value="InterPro"/>
</dbReference>
<dbReference type="PANTHER" id="PTHR34663:SF11">
    <property type="entry name" value="DERMOKINE-LIKE"/>
    <property type="match status" value="1"/>
</dbReference>
<dbReference type="InterPro" id="IPR044700">
    <property type="entry name" value="PIP2/PIPL1"/>
</dbReference>
<dbReference type="OrthoDB" id="1936010at2759"/>
<evidence type="ECO:0000256" key="1">
    <source>
        <dbReference type="SAM" id="MobiDB-lite"/>
    </source>
</evidence>
<name>A0A8S0R5M7_OLEEU</name>
<gene>
    <name evidence="3" type="ORF">OLEA9_A095539</name>
</gene>
<evidence type="ECO:0000313" key="3">
    <source>
        <dbReference type="EMBL" id="CAA2974018.1"/>
    </source>
</evidence>
<keyword evidence="2" id="KW-0732">Signal</keyword>
<feature type="chain" id="PRO_5035740548" evidence="2">
    <location>
        <begin position="26"/>
        <end position="83"/>
    </location>
</feature>
<feature type="compositionally biased region" description="Basic and acidic residues" evidence="1">
    <location>
        <begin position="58"/>
        <end position="74"/>
    </location>
</feature>
<keyword evidence="4" id="KW-1185">Reference proteome</keyword>
<reference evidence="3 4" key="1">
    <citation type="submission" date="2019-12" db="EMBL/GenBank/DDBJ databases">
        <authorList>
            <person name="Alioto T."/>
            <person name="Alioto T."/>
            <person name="Gomez Garrido J."/>
        </authorList>
    </citation>
    <scope>NUCLEOTIDE SEQUENCE [LARGE SCALE GENOMIC DNA]</scope>
</reference>
<protein>
    <submittedName>
        <fullName evidence="3">Uncharacterized protein</fullName>
    </submittedName>
</protein>
<dbReference type="EMBL" id="CACTIH010002138">
    <property type="protein sequence ID" value="CAA2974018.1"/>
    <property type="molecule type" value="Genomic_DNA"/>
</dbReference>
<dbReference type="Proteomes" id="UP000594638">
    <property type="component" value="Unassembled WGS sequence"/>
</dbReference>
<feature type="region of interest" description="Disordered" evidence="1">
    <location>
        <begin position="48"/>
        <end position="83"/>
    </location>
</feature>
<organism evidence="3 4">
    <name type="scientific">Olea europaea subsp. europaea</name>
    <dbReference type="NCBI Taxonomy" id="158383"/>
    <lineage>
        <taxon>Eukaryota</taxon>
        <taxon>Viridiplantae</taxon>
        <taxon>Streptophyta</taxon>
        <taxon>Embryophyta</taxon>
        <taxon>Tracheophyta</taxon>
        <taxon>Spermatophyta</taxon>
        <taxon>Magnoliopsida</taxon>
        <taxon>eudicotyledons</taxon>
        <taxon>Gunneridae</taxon>
        <taxon>Pentapetalae</taxon>
        <taxon>asterids</taxon>
        <taxon>lamiids</taxon>
        <taxon>Lamiales</taxon>
        <taxon>Oleaceae</taxon>
        <taxon>Oleeae</taxon>
        <taxon>Olea</taxon>
    </lineage>
</organism>
<accession>A0A8S0R5M7</accession>
<dbReference type="Gramene" id="OE9A095539T1">
    <property type="protein sequence ID" value="OE9A095539C1"/>
    <property type="gene ID" value="OE9A095539"/>
</dbReference>
<evidence type="ECO:0000313" key="4">
    <source>
        <dbReference type="Proteomes" id="UP000594638"/>
    </source>
</evidence>
<dbReference type="PANTHER" id="PTHR34663">
    <property type="entry name" value="OS06G0637400 PROTEIN"/>
    <property type="match status" value="1"/>
</dbReference>
<proteinExistence type="predicted"/>
<dbReference type="AlphaFoldDB" id="A0A8S0R5M7"/>
<sequence>MAPMPKSLLVIFVLLFSSFFFINEARPLSMAEQHNSIESSVEKLYVEAIKTGGPSHGGEGHRSTNDLTLEDIKKSGPSPGDGH</sequence>